<evidence type="ECO:0000259" key="2">
    <source>
        <dbReference type="Pfam" id="PF08969"/>
    </source>
</evidence>
<dbReference type="Gene3D" id="1.20.58.80">
    <property type="entry name" value="Phosphotransferase system, lactose/cellobiose-type IIA subunit"/>
    <property type="match status" value="1"/>
</dbReference>
<dbReference type="Proteomes" id="UP000815325">
    <property type="component" value="Unassembled WGS sequence"/>
</dbReference>
<evidence type="ECO:0000313" key="3">
    <source>
        <dbReference type="EMBL" id="KAF5825824.1"/>
    </source>
</evidence>
<feature type="domain" description="USP8 dimerisation" evidence="2">
    <location>
        <begin position="13"/>
        <end position="90"/>
    </location>
</feature>
<dbReference type="PANTHER" id="PTHR12947:SF13">
    <property type="entry name" value="FI19924P1"/>
    <property type="match status" value="1"/>
</dbReference>
<accession>A0ABQ7FTQ8</accession>
<evidence type="ECO:0000256" key="1">
    <source>
        <dbReference type="SAM" id="MobiDB-lite"/>
    </source>
</evidence>
<sequence>MPAPRPPRQRGLIDHLASQAAAKPVNSGVSLNKYYACAQLLLRQAACYEKAGVEEQEYVMLMRFASLMLETIPKHKDFNAKDPQHLQLKQRRTEHQRN</sequence>
<evidence type="ECO:0000313" key="4">
    <source>
        <dbReference type="Proteomes" id="UP000815325"/>
    </source>
</evidence>
<feature type="compositionally biased region" description="Basic and acidic residues" evidence="1">
    <location>
        <begin position="75"/>
        <end position="84"/>
    </location>
</feature>
<dbReference type="InterPro" id="IPR015063">
    <property type="entry name" value="USP8_dimer"/>
</dbReference>
<comment type="caution">
    <text evidence="3">The sequence shown here is derived from an EMBL/GenBank/DDBJ whole genome shotgun (WGS) entry which is preliminary data.</text>
</comment>
<keyword evidence="4" id="KW-1185">Reference proteome</keyword>
<dbReference type="EMBL" id="MU071908">
    <property type="protein sequence ID" value="KAF5825824.1"/>
    <property type="molecule type" value="Genomic_DNA"/>
</dbReference>
<protein>
    <recommendedName>
        <fullName evidence="2">USP8 dimerisation domain-containing protein</fullName>
    </recommendedName>
</protein>
<dbReference type="PANTHER" id="PTHR12947">
    <property type="entry name" value="AMSH-LIKE PROTEASE"/>
    <property type="match status" value="1"/>
</dbReference>
<feature type="region of interest" description="Disordered" evidence="1">
    <location>
        <begin position="75"/>
        <end position="98"/>
    </location>
</feature>
<organism evidence="3 4">
    <name type="scientific">Dunaliella salina</name>
    <name type="common">Green alga</name>
    <name type="synonym">Protococcus salinus</name>
    <dbReference type="NCBI Taxonomy" id="3046"/>
    <lineage>
        <taxon>Eukaryota</taxon>
        <taxon>Viridiplantae</taxon>
        <taxon>Chlorophyta</taxon>
        <taxon>core chlorophytes</taxon>
        <taxon>Chlorophyceae</taxon>
        <taxon>CS clade</taxon>
        <taxon>Chlamydomonadales</taxon>
        <taxon>Dunaliellaceae</taxon>
        <taxon>Dunaliella</taxon>
    </lineage>
</organism>
<reference evidence="3" key="1">
    <citation type="submission" date="2017-08" db="EMBL/GenBank/DDBJ databases">
        <authorList>
            <person name="Polle J.E."/>
            <person name="Barry K."/>
            <person name="Cushman J."/>
            <person name="Schmutz J."/>
            <person name="Tran D."/>
            <person name="Hathwaick L.T."/>
            <person name="Yim W.C."/>
            <person name="Jenkins J."/>
            <person name="Mckie-Krisberg Z.M."/>
            <person name="Prochnik S."/>
            <person name="Lindquist E."/>
            <person name="Dockter R.B."/>
            <person name="Adam C."/>
            <person name="Molina H."/>
            <person name="Bunkerborg J."/>
            <person name="Jin E."/>
            <person name="Buchheim M."/>
            <person name="Magnuson J."/>
        </authorList>
    </citation>
    <scope>NUCLEOTIDE SEQUENCE</scope>
    <source>
        <strain evidence="3">CCAP 19/18</strain>
    </source>
</reference>
<proteinExistence type="predicted"/>
<dbReference type="Pfam" id="PF08969">
    <property type="entry name" value="USP8_dimer"/>
    <property type="match status" value="1"/>
</dbReference>
<dbReference type="SUPFAM" id="SSF140856">
    <property type="entry name" value="USP8 N-terminal domain-like"/>
    <property type="match status" value="1"/>
</dbReference>
<name>A0ABQ7FTQ8_DUNSA</name>
<gene>
    <name evidence="3" type="ORF">DUNSADRAFT_6660</name>
</gene>